<dbReference type="PANTHER" id="PTHR34407:SF1">
    <property type="entry name" value="SGNH HYDROLASE-TYPE ESTERASE DOMAIN-CONTAINING PROTEIN"/>
    <property type="match status" value="1"/>
</dbReference>
<organism evidence="3 4">
    <name type="scientific">Chlamydomonas eustigma</name>
    <dbReference type="NCBI Taxonomy" id="1157962"/>
    <lineage>
        <taxon>Eukaryota</taxon>
        <taxon>Viridiplantae</taxon>
        <taxon>Chlorophyta</taxon>
        <taxon>core chlorophytes</taxon>
        <taxon>Chlorophyceae</taxon>
        <taxon>CS clade</taxon>
        <taxon>Chlamydomonadales</taxon>
        <taxon>Chlamydomonadaceae</taxon>
        <taxon>Chlamydomonas</taxon>
    </lineage>
</organism>
<dbReference type="OrthoDB" id="508378at2759"/>
<evidence type="ECO:0000313" key="4">
    <source>
        <dbReference type="Proteomes" id="UP000232323"/>
    </source>
</evidence>
<reference evidence="3 4" key="1">
    <citation type="submission" date="2017-08" db="EMBL/GenBank/DDBJ databases">
        <title>Acidophilic green algal genome provides insights into adaptation to an acidic environment.</title>
        <authorList>
            <person name="Hirooka S."/>
            <person name="Hirose Y."/>
            <person name="Kanesaki Y."/>
            <person name="Higuchi S."/>
            <person name="Fujiwara T."/>
            <person name="Onuma R."/>
            <person name="Era A."/>
            <person name="Ohbayashi R."/>
            <person name="Uzuka A."/>
            <person name="Nozaki H."/>
            <person name="Yoshikawa H."/>
            <person name="Miyagishima S.Y."/>
        </authorList>
    </citation>
    <scope>NUCLEOTIDE SEQUENCE [LARGE SCALE GENOMIC DNA]</scope>
    <source>
        <strain evidence="3 4">NIES-2499</strain>
    </source>
</reference>
<evidence type="ECO:0000256" key="2">
    <source>
        <dbReference type="SAM" id="SignalP"/>
    </source>
</evidence>
<sequence>MRISWSYVLALIAFLFIPADSTETKPYADFIHVRIDGKPLHDILNSVLDTWDFKLPESGLRKGTGYIGANFRARRVVRDMLSGKRPVKIAVIGGTVSAAQHGVSKRGETDWVSLIGSWISKAFKGHNITVANHAVAGSTSAKTAPCVVSMLDPEVDMVFSEFVYDDGFESQILQNSRTRGYELLIRQLLMLPGRPAVIMMQTMVPGAAAEDKHPGKKAFHITQEDVYGALSQYYDVQWLSFRDATYRLAQHRPTPGLGYQDLMDPSPLHSLPSDAGHKVLADLAVWFMQQTAVDLALRPYDHTDVEQSSEPVPPSMFPKNTLHESVTCS</sequence>
<name>A0A250WVW2_9CHLO</name>
<dbReference type="PANTHER" id="PTHR34407">
    <property type="entry name" value="EXPRESSED PROTEIN"/>
    <property type="match status" value="1"/>
</dbReference>
<accession>A0A250WVW2</accession>
<feature type="signal peptide" evidence="2">
    <location>
        <begin position="1"/>
        <end position="21"/>
    </location>
</feature>
<gene>
    <name evidence="3" type="ORF">CEUSTIGMA_g2118.t1</name>
</gene>
<dbReference type="EMBL" id="BEGY01000008">
    <property type="protein sequence ID" value="GAX74670.1"/>
    <property type="molecule type" value="Genomic_DNA"/>
</dbReference>
<proteinExistence type="predicted"/>
<dbReference type="Gene3D" id="3.40.50.1110">
    <property type="entry name" value="SGNH hydrolase"/>
    <property type="match status" value="1"/>
</dbReference>
<dbReference type="InterPro" id="IPR036514">
    <property type="entry name" value="SGNH_hydro_sf"/>
</dbReference>
<feature type="region of interest" description="Disordered" evidence="1">
    <location>
        <begin position="304"/>
        <end position="329"/>
    </location>
</feature>
<feature type="chain" id="PRO_5012942228" description="SGNH hydrolase-type esterase domain-containing protein" evidence="2">
    <location>
        <begin position="22"/>
        <end position="329"/>
    </location>
</feature>
<evidence type="ECO:0000313" key="3">
    <source>
        <dbReference type="EMBL" id="GAX74670.1"/>
    </source>
</evidence>
<dbReference type="AlphaFoldDB" id="A0A250WVW2"/>
<evidence type="ECO:0000256" key="1">
    <source>
        <dbReference type="SAM" id="MobiDB-lite"/>
    </source>
</evidence>
<comment type="caution">
    <text evidence="3">The sequence shown here is derived from an EMBL/GenBank/DDBJ whole genome shotgun (WGS) entry which is preliminary data.</text>
</comment>
<keyword evidence="4" id="KW-1185">Reference proteome</keyword>
<dbReference type="CDD" id="cd00229">
    <property type="entry name" value="SGNH_hydrolase"/>
    <property type="match status" value="1"/>
</dbReference>
<protein>
    <recommendedName>
        <fullName evidence="5">SGNH hydrolase-type esterase domain-containing protein</fullName>
    </recommendedName>
</protein>
<keyword evidence="2" id="KW-0732">Signal</keyword>
<dbReference type="SUPFAM" id="SSF52266">
    <property type="entry name" value="SGNH hydrolase"/>
    <property type="match status" value="1"/>
</dbReference>
<evidence type="ECO:0008006" key="5">
    <source>
        <dbReference type="Google" id="ProtNLM"/>
    </source>
</evidence>
<dbReference type="Proteomes" id="UP000232323">
    <property type="component" value="Unassembled WGS sequence"/>
</dbReference>